<protein>
    <submittedName>
        <fullName evidence="2">Uncharacterized protein</fullName>
    </submittedName>
</protein>
<dbReference type="AlphaFoldDB" id="A0A7S4A6E6"/>
<proteinExistence type="predicted"/>
<sequence length="247" mass="27823">MRSLVLACALTTAAAWRFPGLARPREEDVIEKVETTGPRELTIETHDYEAHESTMVLPFEDTHACLLQSLKDYLDTHAEDQFESKIMLKIGGHRVDSNAADYFRMMPDGVISKTLIHLMERPPGRTSRHIERIIGSQKTLRLQDLLILATDTESLHPDIDTDIVLSTDFSEIHPWLVVWHGNEVPVLQYLHDHNYVCYKEGHEHWCVGGQRAIAAGLTEFCGCQHIYAGCQAFPADPAATPPPTDED</sequence>
<evidence type="ECO:0000313" key="3">
    <source>
        <dbReference type="EMBL" id="CAH0377284.1"/>
    </source>
</evidence>
<dbReference type="Proteomes" id="UP000789595">
    <property type="component" value="Unassembled WGS sequence"/>
</dbReference>
<keyword evidence="4" id="KW-1185">Reference proteome</keyword>
<keyword evidence="1" id="KW-0732">Signal</keyword>
<reference evidence="3" key="2">
    <citation type="submission" date="2021-11" db="EMBL/GenBank/DDBJ databases">
        <authorList>
            <consortium name="Genoscope - CEA"/>
            <person name="William W."/>
        </authorList>
    </citation>
    <scope>NUCLEOTIDE SEQUENCE</scope>
</reference>
<dbReference type="EMBL" id="HBIW01023732">
    <property type="protein sequence ID" value="CAE0705012.1"/>
    <property type="molecule type" value="Transcribed_RNA"/>
</dbReference>
<name>A0A7S4A6E6_9STRA</name>
<evidence type="ECO:0000313" key="4">
    <source>
        <dbReference type="Proteomes" id="UP000789595"/>
    </source>
</evidence>
<evidence type="ECO:0000313" key="2">
    <source>
        <dbReference type="EMBL" id="CAE0705012.1"/>
    </source>
</evidence>
<feature type="chain" id="PRO_5036212340" evidence="1">
    <location>
        <begin position="16"/>
        <end position="247"/>
    </location>
</feature>
<feature type="signal peptide" evidence="1">
    <location>
        <begin position="1"/>
        <end position="15"/>
    </location>
</feature>
<organism evidence="2">
    <name type="scientific">Pelagomonas calceolata</name>
    <dbReference type="NCBI Taxonomy" id="35677"/>
    <lineage>
        <taxon>Eukaryota</taxon>
        <taxon>Sar</taxon>
        <taxon>Stramenopiles</taxon>
        <taxon>Ochrophyta</taxon>
        <taxon>Pelagophyceae</taxon>
        <taxon>Pelagomonadales</taxon>
        <taxon>Pelagomonadaceae</taxon>
        <taxon>Pelagomonas</taxon>
    </lineage>
</organism>
<dbReference type="EMBL" id="CAKKNE010000005">
    <property type="protein sequence ID" value="CAH0377284.1"/>
    <property type="molecule type" value="Genomic_DNA"/>
</dbReference>
<accession>A0A7S4A6E6</accession>
<reference evidence="2" key="1">
    <citation type="submission" date="2021-01" db="EMBL/GenBank/DDBJ databases">
        <authorList>
            <person name="Corre E."/>
            <person name="Pelletier E."/>
            <person name="Niang G."/>
            <person name="Scheremetjew M."/>
            <person name="Finn R."/>
            <person name="Kale V."/>
            <person name="Holt S."/>
            <person name="Cochrane G."/>
            <person name="Meng A."/>
            <person name="Brown T."/>
            <person name="Cohen L."/>
        </authorList>
    </citation>
    <scope>NUCLEOTIDE SEQUENCE</scope>
    <source>
        <strain evidence="2">CCMP1756</strain>
    </source>
</reference>
<evidence type="ECO:0000256" key="1">
    <source>
        <dbReference type="SAM" id="SignalP"/>
    </source>
</evidence>
<gene>
    <name evidence="2" type="ORF">PCAL00307_LOCUS20460</name>
    <name evidence="3" type="ORF">PECAL_5P18420</name>
</gene>